<sequence>MKQLVYVLSKNGTVKNYVSEVLIQADENDEETVNVNMKFTTDIEKAIDLVDAASEVYSQLAGQLGERLVGIEEEAE</sequence>
<evidence type="ECO:0000313" key="1">
    <source>
        <dbReference type="EMBL" id="MBA4545191.1"/>
    </source>
</evidence>
<proteinExistence type="predicted"/>
<organism evidence="1 2">
    <name type="scientific">Enterococcus lactis</name>
    <dbReference type="NCBI Taxonomy" id="357441"/>
    <lineage>
        <taxon>Bacteria</taxon>
        <taxon>Bacillati</taxon>
        <taxon>Bacillota</taxon>
        <taxon>Bacilli</taxon>
        <taxon>Lactobacillales</taxon>
        <taxon>Enterococcaceae</taxon>
        <taxon>Enterococcus</taxon>
    </lineage>
</organism>
<dbReference type="RefSeq" id="WP_156271778.1">
    <property type="nucleotide sequence ID" value="NZ_BNJW01000001.1"/>
</dbReference>
<reference evidence="1 2" key="1">
    <citation type="submission" date="2020-07" db="EMBL/GenBank/DDBJ databases">
        <authorList>
            <person name="Feng H."/>
        </authorList>
    </citation>
    <scope>NUCLEOTIDE SEQUENCE [LARGE SCALE GENOMIC DNA]</scope>
    <source>
        <strain evidence="2">s-7</strain>
    </source>
</reference>
<dbReference type="AlphaFoldDB" id="A0A7W2AJV5"/>
<accession>A0A7W2AJV5</accession>
<dbReference type="EMBL" id="JACEIT010000003">
    <property type="protein sequence ID" value="MBA4545191.1"/>
    <property type="molecule type" value="Genomic_DNA"/>
</dbReference>
<protein>
    <submittedName>
        <fullName evidence="1">Uncharacterized protein</fullName>
    </submittedName>
</protein>
<gene>
    <name evidence="1" type="ORF">H1Z91_02340</name>
</gene>
<dbReference type="Proteomes" id="UP000531895">
    <property type="component" value="Unassembled WGS sequence"/>
</dbReference>
<name>A0A7W2AJV5_9ENTE</name>
<evidence type="ECO:0000313" key="2">
    <source>
        <dbReference type="Proteomes" id="UP000531895"/>
    </source>
</evidence>
<comment type="caution">
    <text evidence="1">The sequence shown here is derived from an EMBL/GenBank/DDBJ whole genome shotgun (WGS) entry which is preliminary data.</text>
</comment>